<name>A0A835YG38_9CHLO</name>
<dbReference type="GO" id="GO:0071209">
    <property type="term" value="F:U7 snRNA binding"/>
    <property type="evidence" value="ECO:0007669"/>
    <property type="project" value="InterPro"/>
</dbReference>
<accession>A0A835YG38</accession>
<dbReference type="PANTHER" id="PTHR21415:SF1">
    <property type="entry name" value="U7 SNRNA-ASSOCIATED SM-LIKE PROTEIN LSM11"/>
    <property type="match status" value="1"/>
</dbReference>
<feature type="compositionally biased region" description="Pro residues" evidence="1">
    <location>
        <begin position="13"/>
        <end position="22"/>
    </location>
</feature>
<dbReference type="InterPro" id="IPR010920">
    <property type="entry name" value="LSM_dom_sf"/>
</dbReference>
<sequence length="454" mass="45876">MEAEAGALGVPTRAPPGPPDPSLAPASTSGPPSPSLDFLSPSFDALKALHAPELQPPLPAAPPLDNIAKCRRLLPADHVDAIPQETQRASEASRKKHLSFKEAALRQRERILGSATHSLEGVHAAALAASPGPMDSLRRWHEAQCRVTVTTRHAGGVRGAATGLLRAYDRFMNLVLAGVTERYTVAVREVKTWTKLVPADSPAGVKALAAAAEAAGASAAAGGRPDAVMSGAAGTSANAAAAGAASGGAGGGSGPASPSVAEPPPPPPPPGMVAVPRSRLIRRREVRQRQLGQIFIKGDNVVSVYSIESQTDGDDDGAGGAAPAAALPLPAWVAPALGAKRPGPPSSSRGDVAAAVLAAMDEGLGRSPTPPPPLGRWEAARVGLRGGGSLWARPAAAAWAPMVLVPGPGPGRAPSLGQGQVAQCWGQAGLGPEEWPLPCIADWGPGAAWRLGRG</sequence>
<dbReference type="PANTHER" id="PTHR21415">
    <property type="entry name" value="U7 SNRNA-ASSOCIATED SM-LIKE PROTEIN LSM11"/>
    <property type="match status" value="1"/>
</dbReference>
<feature type="region of interest" description="Disordered" evidence="1">
    <location>
        <begin position="1"/>
        <end position="40"/>
    </location>
</feature>
<feature type="region of interest" description="Disordered" evidence="1">
    <location>
        <begin position="242"/>
        <end position="274"/>
    </location>
</feature>
<evidence type="ECO:0000313" key="4">
    <source>
        <dbReference type="Proteomes" id="UP000612055"/>
    </source>
</evidence>
<feature type="compositionally biased region" description="Low complexity" evidence="1">
    <location>
        <begin position="23"/>
        <end position="40"/>
    </location>
</feature>
<keyword evidence="4" id="KW-1185">Reference proteome</keyword>
<dbReference type="InterPro" id="IPR039267">
    <property type="entry name" value="Lsm11"/>
</dbReference>
<dbReference type="EMBL" id="JAEHOE010000003">
    <property type="protein sequence ID" value="KAG2500573.1"/>
    <property type="molecule type" value="Genomic_DNA"/>
</dbReference>
<dbReference type="AlphaFoldDB" id="A0A835YG38"/>
<comment type="caution">
    <text evidence="3">The sequence shown here is derived from an EMBL/GenBank/DDBJ whole genome shotgun (WGS) entry which is preliminary data.</text>
</comment>
<feature type="compositionally biased region" description="Gly residues" evidence="1">
    <location>
        <begin position="245"/>
        <end position="254"/>
    </location>
</feature>
<evidence type="ECO:0000256" key="1">
    <source>
        <dbReference type="SAM" id="MobiDB-lite"/>
    </source>
</evidence>
<evidence type="ECO:0000259" key="2">
    <source>
        <dbReference type="SMART" id="SM00651"/>
    </source>
</evidence>
<dbReference type="Proteomes" id="UP000612055">
    <property type="component" value="Unassembled WGS sequence"/>
</dbReference>
<organism evidence="3 4">
    <name type="scientific">Edaphochlamys debaryana</name>
    <dbReference type="NCBI Taxonomy" id="47281"/>
    <lineage>
        <taxon>Eukaryota</taxon>
        <taxon>Viridiplantae</taxon>
        <taxon>Chlorophyta</taxon>
        <taxon>core chlorophytes</taxon>
        <taxon>Chlorophyceae</taxon>
        <taxon>CS clade</taxon>
        <taxon>Chlamydomonadales</taxon>
        <taxon>Chlamydomonadales incertae sedis</taxon>
        <taxon>Edaphochlamys</taxon>
    </lineage>
</organism>
<dbReference type="GO" id="GO:0006398">
    <property type="term" value="P:mRNA 3'-end processing by stem-loop binding and cleavage"/>
    <property type="evidence" value="ECO:0007669"/>
    <property type="project" value="TreeGrafter"/>
</dbReference>
<dbReference type="InterPro" id="IPR001163">
    <property type="entry name" value="Sm_dom_euk/arc"/>
</dbReference>
<dbReference type="SUPFAM" id="SSF50182">
    <property type="entry name" value="Sm-like ribonucleoproteins"/>
    <property type="match status" value="1"/>
</dbReference>
<feature type="compositionally biased region" description="Pro residues" evidence="1">
    <location>
        <begin position="261"/>
        <end position="271"/>
    </location>
</feature>
<feature type="domain" description="Sm" evidence="2">
    <location>
        <begin position="133"/>
        <end position="306"/>
    </location>
</feature>
<dbReference type="OrthoDB" id="10002367at2759"/>
<dbReference type="SMART" id="SM00651">
    <property type="entry name" value="Sm"/>
    <property type="match status" value="1"/>
</dbReference>
<protein>
    <recommendedName>
        <fullName evidence="2">Sm domain-containing protein</fullName>
    </recommendedName>
</protein>
<proteinExistence type="predicted"/>
<dbReference type="Gene3D" id="2.30.30.100">
    <property type="match status" value="1"/>
</dbReference>
<reference evidence="3" key="1">
    <citation type="journal article" date="2020" name="bioRxiv">
        <title>Comparative genomics of Chlamydomonas.</title>
        <authorList>
            <person name="Craig R.J."/>
            <person name="Hasan A.R."/>
            <person name="Ness R.W."/>
            <person name="Keightley P.D."/>
        </authorList>
    </citation>
    <scope>NUCLEOTIDE SEQUENCE</scope>
    <source>
        <strain evidence="3">CCAP 11/70</strain>
    </source>
</reference>
<dbReference type="GO" id="GO:0005683">
    <property type="term" value="C:U7 snRNP"/>
    <property type="evidence" value="ECO:0007669"/>
    <property type="project" value="TreeGrafter"/>
</dbReference>
<evidence type="ECO:0000313" key="3">
    <source>
        <dbReference type="EMBL" id="KAG2500573.1"/>
    </source>
</evidence>
<gene>
    <name evidence="3" type="ORF">HYH03_001343</name>
</gene>